<dbReference type="SUPFAM" id="SSF50249">
    <property type="entry name" value="Nucleic acid-binding proteins"/>
    <property type="match status" value="1"/>
</dbReference>
<comment type="caution">
    <text evidence="5">The sequence shown here is derived from an EMBL/GenBank/DDBJ whole genome shotgun (WGS) entry which is preliminary data.</text>
</comment>
<evidence type="ECO:0000313" key="5">
    <source>
        <dbReference type="EMBL" id="TQL64752.1"/>
    </source>
</evidence>
<dbReference type="RefSeq" id="WP_170222635.1">
    <property type="nucleotide sequence ID" value="NZ_BAAASV010000001.1"/>
</dbReference>
<reference evidence="5 6" key="1">
    <citation type="submission" date="2019-06" db="EMBL/GenBank/DDBJ databases">
        <title>Sequencing the genomes of 1000 actinobacteria strains.</title>
        <authorList>
            <person name="Klenk H.-P."/>
        </authorList>
    </citation>
    <scope>NUCLEOTIDE SEQUENCE [LARGE SCALE GENOMIC DNA]</scope>
    <source>
        <strain evidence="5 6">DSM 4813</strain>
    </source>
</reference>
<dbReference type="Pfam" id="PF00436">
    <property type="entry name" value="SSB"/>
    <property type="match status" value="1"/>
</dbReference>
<sequence length="176" mass="19484">MTNRRSELTIHGWAGTTPELRETANHNKVASFRIADSVRQRDGETGNWIDAKTTWYTVRMWGRLAENVAESVRKSDPVVVTGHPWLETWTNADGEPVTQLVIDAYSIGPDLNFGTSRYSRTVRIVEELGKGNNEAAEAAVDDVAGDSDRRVDAETGELTNAGDEELEVDDTLRVPV</sequence>
<evidence type="ECO:0000256" key="1">
    <source>
        <dbReference type="ARBA" id="ARBA00023125"/>
    </source>
</evidence>
<dbReference type="AlphaFoldDB" id="A0A542ZWP0"/>
<organism evidence="5 6">
    <name type="scientific">Rarobacter faecitabidus</name>
    <dbReference type="NCBI Taxonomy" id="13243"/>
    <lineage>
        <taxon>Bacteria</taxon>
        <taxon>Bacillati</taxon>
        <taxon>Actinomycetota</taxon>
        <taxon>Actinomycetes</taxon>
        <taxon>Micrococcales</taxon>
        <taxon>Rarobacteraceae</taxon>
        <taxon>Rarobacter</taxon>
    </lineage>
</organism>
<evidence type="ECO:0000313" key="6">
    <source>
        <dbReference type="Proteomes" id="UP000315389"/>
    </source>
</evidence>
<dbReference type="Gene3D" id="2.40.50.140">
    <property type="entry name" value="Nucleic acid-binding proteins"/>
    <property type="match status" value="1"/>
</dbReference>
<dbReference type="PROSITE" id="PS50935">
    <property type="entry name" value="SSB"/>
    <property type="match status" value="1"/>
</dbReference>
<proteinExistence type="predicted"/>
<evidence type="ECO:0000256" key="3">
    <source>
        <dbReference type="RuleBase" id="RU000524"/>
    </source>
</evidence>
<keyword evidence="6" id="KW-1185">Reference proteome</keyword>
<dbReference type="Proteomes" id="UP000315389">
    <property type="component" value="Unassembled WGS sequence"/>
</dbReference>
<evidence type="ECO:0000256" key="2">
    <source>
        <dbReference type="PROSITE-ProRule" id="PRU00252"/>
    </source>
</evidence>
<dbReference type="EMBL" id="VFOS01000001">
    <property type="protein sequence ID" value="TQL64752.1"/>
    <property type="molecule type" value="Genomic_DNA"/>
</dbReference>
<keyword evidence="1 2" id="KW-0238">DNA-binding</keyword>
<name>A0A542ZWP0_RARFA</name>
<dbReference type="NCBIfam" id="TIGR00621">
    <property type="entry name" value="ssb"/>
    <property type="match status" value="1"/>
</dbReference>
<dbReference type="InterPro" id="IPR000424">
    <property type="entry name" value="Primosome_PriB/ssb"/>
</dbReference>
<dbReference type="InterPro" id="IPR011344">
    <property type="entry name" value="ssDNA-bd"/>
</dbReference>
<evidence type="ECO:0000256" key="4">
    <source>
        <dbReference type="SAM" id="MobiDB-lite"/>
    </source>
</evidence>
<dbReference type="GO" id="GO:0006260">
    <property type="term" value="P:DNA replication"/>
    <property type="evidence" value="ECO:0007669"/>
    <property type="project" value="InterPro"/>
</dbReference>
<dbReference type="CDD" id="cd04496">
    <property type="entry name" value="SSB_OBF"/>
    <property type="match status" value="1"/>
</dbReference>
<protein>
    <recommendedName>
        <fullName evidence="3">Single-stranded DNA-binding protein</fullName>
    </recommendedName>
</protein>
<feature type="region of interest" description="Disordered" evidence="4">
    <location>
        <begin position="154"/>
        <end position="176"/>
    </location>
</feature>
<gene>
    <name evidence="5" type="ORF">FB461_1263</name>
</gene>
<dbReference type="GO" id="GO:0003697">
    <property type="term" value="F:single-stranded DNA binding"/>
    <property type="evidence" value="ECO:0007669"/>
    <property type="project" value="InterPro"/>
</dbReference>
<dbReference type="InterPro" id="IPR012340">
    <property type="entry name" value="NA-bd_OB-fold"/>
</dbReference>
<accession>A0A542ZWP0</accession>